<accession>L8GZW3</accession>
<dbReference type="KEGG" id="acan:ACA1_045450"/>
<dbReference type="Proteomes" id="UP000011083">
    <property type="component" value="Unassembled WGS sequence"/>
</dbReference>
<dbReference type="AlphaFoldDB" id="L8GZW3"/>
<organism evidence="1 2">
    <name type="scientific">Acanthamoeba castellanii (strain ATCC 30010 / Neff)</name>
    <dbReference type="NCBI Taxonomy" id="1257118"/>
    <lineage>
        <taxon>Eukaryota</taxon>
        <taxon>Amoebozoa</taxon>
        <taxon>Discosea</taxon>
        <taxon>Longamoebia</taxon>
        <taxon>Centramoebida</taxon>
        <taxon>Acanthamoebidae</taxon>
        <taxon>Acanthamoeba</taxon>
    </lineage>
</organism>
<reference evidence="1 2" key="1">
    <citation type="journal article" date="2013" name="Genome Biol.">
        <title>Genome of Acanthamoeba castellanii highlights extensive lateral gene transfer and early evolution of tyrosine kinase signaling.</title>
        <authorList>
            <person name="Clarke M."/>
            <person name="Lohan A.J."/>
            <person name="Liu B."/>
            <person name="Lagkouvardos I."/>
            <person name="Roy S."/>
            <person name="Zafar N."/>
            <person name="Bertelli C."/>
            <person name="Schilde C."/>
            <person name="Kianianmomeni A."/>
            <person name="Burglin T.R."/>
            <person name="Frech C."/>
            <person name="Turcotte B."/>
            <person name="Kopec K.O."/>
            <person name="Synnott J.M."/>
            <person name="Choo C."/>
            <person name="Paponov I."/>
            <person name="Finkler A."/>
            <person name="Soon Heng Tan C."/>
            <person name="Hutchins A.P."/>
            <person name="Weinmeier T."/>
            <person name="Rattei T."/>
            <person name="Chu J.S."/>
            <person name="Gimenez G."/>
            <person name="Irimia M."/>
            <person name="Rigden D.J."/>
            <person name="Fitzpatrick D.A."/>
            <person name="Lorenzo-Morales J."/>
            <person name="Bateman A."/>
            <person name="Chiu C.H."/>
            <person name="Tang P."/>
            <person name="Hegemann P."/>
            <person name="Fromm H."/>
            <person name="Raoult D."/>
            <person name="Greub G."/>
            <person name="Miranda-Saavedra D."/>
            <person name="Chen N."/>
            <person name="Nash P."/>
            <person name="Ginger M.L."/>
            <person name="Horn M."/>
            <person name="Schaap P."/>
            <person name="Caler L."/>
            <person name="Loftus B."/>
        </authorList>
    </citation>
    <scope>NUCLEOTIDE SEQUENCE [LARGE SCALE GENOMIC DNA]</scope>
    <source>
        <strain evidence="1 2">Neff</strain>
    </source>
</reference>
<protein>
    <submittedName>
        <fullName evidence="1">Uncharacterized protein</fullName>
    </submittedName>
</protein>
<dbReference type="EMBL" id="KB007952">
    <property type="protein sequence ID" value="ELR18512.1"/>
    <property type="molecule type" value="Genomic_DNA"/>
</dbReference>
<sequence length="75" mass="8194">MDLEDDGEDYVDGGEYAADDEISAADSDAAELTWKDLKVTSPDGKTVLLYETCGRVKGRFLAIMGPSARSTTRRF</sequence>
<dbReference type="RefSeq" id="XP_004340551.1">
    <property type="nucleotide sequence ID" value="XM_004340503.1"/>
</dbReference>
<keyword evidence="2" id="KW-1185">Reference proteome</keyword>
<name>L8GZW3_ACACF</name>
<evidence type="ECO:0000313" key="1">
    <source>
        <dbReference type="EMBL" id="ELR18512.1"/>
    </source>
</evidence>
<proteinExistence type="predicted"/>
<gene>
    <name evidence="1" type="ORF">ACA1_045450</name>
</gene>
<evidence type="ECO:0000313" key="2">
    <source>
        <dbReference type="Proteomes" id="UP000011083"/>
    </source>
</evidence>
<dbReference type="VEuPathDB" id="AmoebaDB:ACA1_045450"/>
<dbReference type="GeneID" id="14919286"/>